<dbReference type="GO" id="GO:0003677">
    <property type="term" value="F:DNA binding"/>
    <property type="evidence" value="ECO:0007669"/>
    <property type="project" value="UniProtKB-KW"/>
</dbReference>
<dbReference type="GO" id="GO:0009035">
    <property type="term" value="F:type I site-specific deoxyribonuclease activity"/>
    <property type="evidence" value="ECO:0007669"/>
    <property type="project" value="UniProtKB-EC"/>
</dbReference>
<evidence type="ECO:0000256" key="2">
    <source>
        <dbReference type="ARBA" id="ARBA00022747"/>
    </source>
</evidence>
<dbReference type="SUPFAM" id="SSF116734">
    <property type="entry name" value="DNA methylase specificity domain"/>
    <property type="match status" value="2"/>
</dbReference>
<sequence length="435" mass="48370">MKTMTDVQMFAQWLGVLPDNWAVMRPKVLFSERRSPNNDSDIHLTPSQTHGVLPQTEYIRKTGNRVVLNLEGSDSMKHVEPDDFIIHLRSFQGGIEHSALRGKVSAAYTVLTPRSGADPRFFRWTLKSHGYIQSLQATVNQLRDGQSIKFGDFDKVPLPLPPLDEQRAIADFLDAQISRIDVLIDKQIKLIAVLRERRASVVTHAVTGGRSPSDMPTSGADLGQWLGLLPEGWHAARPRHLFTERRERSRSNDIHLTPSQTHGVLPQAEYMKMTGNRVVLNLTGSDSMKHIEADDFIIHLRSFQGGLERSHTAGKVSSAYTVLTPSSPVDADFFGWVLKSHGYIQSLRATVNQLRDGQSIRFTDFDKVPLPLPPLSEQGRIAMQLAYEIAEIDVLVAKAEAHIVVARERRAALITAAVTGQVNVHPSGREGQGVV</sequence>
<evidence type="ECO:0000256" key="1">
    <source>
        <dbReference type="ARBA" id="ARBA00010923"/>
    </source>
</evidence>
<comment type="subunit">
    <text evidence="4">The methyltransferase is composed of M and S polypeptides.</text>
</comment>
<dbReference type="PANTHER" id="PTHR43140">
    <property type="entry name" value="TYPE-1 RESTRICTION ENZYME ECOKI SPECIFICITY PROTEIN"/>
    <property type="match status" value="1"/>
</dbReference>
<dbReference type="EMBL" id="JACHVX010000003">
    <property type="protein sequence ID" value="MBB2923192.1"/>
    <property type="molecule type" value="Genomic_DNA"/>
</dbReference>
<reference evidence="6 7" key="2">
    <citation type="submission" date="2020-08" db="EMBL/GenBank/DDBJ databases">
        <authorList>
            <person name="Partida-Martinez L."/>
            <person name="Huntemann M."/>
            <person name="Clum A."/>
            <person name="Wang J."/>
            <person name="Palaniappan K."/>
            <person name="Ritter S."/>
            <person name="Chen I.-M."/>
            <person name="Stamatis D."/>
            <person name="Reddy T."/>
            <person name="O'Malley R."/>
            <person name="Daum C."/>
            <person name="Shapiro N."/>
            <person name="Ivanova N."/>
            <person name="Kyrpides N."/>
            <person name="Woyke T."/>
        </authorList>
    </citation>
    <scope>NUCLEOTIDE SEQUENCE [LARGE SCALE GENOMIC DNA]</scope>
    <source>
        <strain evidence="6 7">RAS26</strain>
    </source>
</reference>
<dbReference type="AlphaFoldDB" id="A0A7W4UFJ3"/>
<dbReference type="Pfam" id="PF01420">
    <property type="entry name" value="Methylase_S"/>
    <property type="match status" value="1"/>
</dbReference>
<gene>
    <name evidence="6" type="ORF">FHR80_002117</name>
</gene>
<dbReference type="InterPro" id="IPR000055">
    <property type="entry name" value="Restrct_endonuc_typeI_TRD"/>
</dbReference>
<dbReference type="PANTHER" id="PTHR43140:SF1">
    <property type="entry name" value="TYPE I RESTRICTION ENZYME ECOKI SPECIFICITY SUBUNIT"/>
    <property type="match status" value="1"/>
</dbReference>
<evidence type="ECO:0000313" key="6">
    <source>
        <dbReference type="EMBL" id="MBB2923192.1"/>
    </source>
</evidence>
<evidence type="ECO:0000256" key="3">
    <source>
        <dbReference type="ARBA" id="ARBA00023125"/>
    </source>
</evidence>
<keyword evidence="6" id="KW-0378">Hydrolase</keyword>
<dbReference type="EC" id="3.1.21.3" evidence="6"/>
<protein>
    <submittedName>
        <fullName evidence="6">Type I restriction enzyme S subunit</fullName>
        <ecNumber evidence="6">3.1.21.3</ecNumber>
    </submittedName>
</protein>
<evidence type="ECO:0000313" key="7">
    <source>
        <dbReference type="Proteomes" id="UP000518206"/>
    </source>
</evidence>
<reference evidence="6 7" key="1">
    <citation type="submission" date="2020-08" db="EMBL/GenBank/DDBJ databases">
        <title>The Agave Microbiome: Exploring the role of microbial communities in plant adaptations to desert environments.</title>
        <authorList>
            <person name="Partida-Martinez L.P."/>
        </authorList>
    </citation>
    <scope>NUCLEOTIDE SEQUENCE [LARGE SCALE GENOMIC DNA]</scope>
    <source>
        <strain evidence="6 7">RAS26</strain>
    </source>
</reference>
<dbReference type="GO" id="GO:0009307">
    <property type="term" value="P:DNA restriction-modification system"/>
    <property type="evidence" value="ECO:0007669"/>
    <property type="project" value="UniProtKB-KW"/>
</dbReference>
<comment type="similarity">
    <text evidence="1">Belongs to the type-I restriction system S methylase family.</text>
</comment>
<accession>A0A7W4UFJ3</accession>
<feature type="domain" description="Type I restriction modification DNA specificity" evidence="5">
    <location>
        <begin position="105"/>
        <end position="181"/>
    </location>
</feature>
<dbReference type="Proteomes" id="UP000518206">
    <property type="component" value="Unassembled WGS sequence"/>
</dbReference>
<dbReference type="Gene3D" id="1.10.287.1120">
    <property type="entry name" value="Bipartite methylase S protein"/>
    <property type="match status" value="1"/>
</dbReference>
<name>A0A7W4UFJ3_9CELL</name>
<evidence type="ECO:0000256" key="4">
    <source>
        <dbReference type="ARBA" id="ARBA00038652"/>
    </source>
</evidence>
<evidence type="ECO:0000259" key="5">
    <source>
        <dbReference type="Pfam" id="PF01420"/>
    </source>
</evidence>
<dbReference type="Gene3D" id="3.90.220.20">
    <property type="entry name" value="DNA methylase specificity domains"/>
    <property type="match status" value="2"/>
</dbReference>
<keyword evidence="3" id="KW-0238">DNA-binding</keyword>
<proteinExistence type="inferred from homology"/>
<comment type="caution">
    <text evidence="6">The sequence shown here is derived from an EMBL/GenBank/DDBJ whole genome shotgun (WGS) entry which is preliminary data.</text>
</comment>
<organism evidence="6 7">
    <name type="scientific">Cellulomonas cellasea</name>
    <dbReference type="NCBI Taxonomy" id="43670"/>
    <lineage>
        <taxon>Bacteria</taxon>
        <taxon>Bacillati</taxon>
        <taxon>Actinomycetota</taxon>
        <taxon>Actinomycetes</taxon>
        <taxon>Micrococcales</taxon>
        <taxon>Cellulomonadaceae</taxon>
        <taxon>Cellulomonas</taxon>
    </lineage>
</organism>
<keyword evidence="2" id="KW-0680">Restriction system</keyword>
<dbReference type="InterPro" id="IPR051212">
    <property type="entry name" value="Type-I_RE_S_subunit"/>
</dbReference>
<dbReference type="InterPro" id="IPR044946">
    <property type="entry name" value="Restrct_endonuc_typeI_TRD_sf"/>
</dbReference>